<protein>
    <submittedName>
        <fullName evidence="2">Uncharacterized protein</fullName>
    </submittedName>
</protein>
<organism evidence="2 3">
    <name type="scientific">Blastocystis sp. subtype 1 (strain ATCC 50177 / NandII)</name>
    <dbReference type="NCBI Taxonomy" id="478820"/>
    <lineage>
        <taxon>Eukaryota</taxon>
        <taxon>Sar</taxon>
        <taxon>Stramenopiles</taxon>
        <taxon>Bigyra</taxon>
        <taxon>Opalozoa</taxon>
        <taxon>Opalinata</taxon>
        <taxon>Blastocystidae</taxon>
        <taxon>Blastocystis</taxon>
    </lineage>
</organism>
<feature type="region of interest" description="Disordered" evidence="1">
    <location>
        <begin position="266"/>
        <end position="304"/>
    </location>
</feature>
<dbReference type="EMBL" id="LXWW01000510">
    <property type="protein sequence ID" value="OAO12821.1"/>
    <property type="molecule type" value="Genomic_DNA"/>
</dbReference>
<dbReference type="AlphaFoldDB" id="A0A196S8Y7"/>
<keyword evidence="3" id="KW-1185">Reference proteome</keyword>
<feature type="compositionally biased region" description="Basic residues" evidence="1">
    <location>
        <begin position="295"/>
        <end position="304"/>
    </location>
</feature>
<dbReference type="Proteomes" id="UP000078348">
    <property type="component" value="Unassembled WGS sequence"/>
</dbReference>
<evidence type="ECO:0000313" key="2">
    <source>
        <dbReference type="EMBL" id="OAO12821.1"/>
    </source>
</evidence>
<reference evidence="2 3" key="1">
    <citation type="submission" date="2016-05" db="EMBL/GenBank/DDBJ databases">
        <title>Nuclear genome of Blastocystis sp. subtype 1 NandII.</title>
        <authorList>
            <person name="Gentekaki E."/>
            <person name="Curtis B."/>
            <person name="Stairs C."/>
            <person name="Eme L."/>
            <person name="Herman E."/>
            <person name="Klimes V."/>
            <person name="Arias M.C."/>
            <person name="Elias M."/>
            <person name="Hilliou F."/>
            <person name="Klute M."/>
            <person name="Malik S.-B."/>
            <person name="Pightling A."/>
            <person name="Rachubinski R."/>
            <person name="Salas D."/>
            <person name="Schlacht A."/>
            <person name="Suga H."/>
            <person name="Archibald J."/>
            <person name="Ball S.G."/>
            <person name="Clark G."/>
            <person name="Dacks J."/>
            <person name="Van Der Giezen M."/>
            <person name="Tsaousis A."/>
            <person name="Roger A."/>
        </authorList>
    </citation>
    <scope>NUCLEOTIDE SEQUENCE [LARGE SCALE GENOMIC DNA]</scope>
    <source>
        <strain evidence="3">ATCC 50177 / NandII</strain>
    </source>
</reference>
<proteinExistence type="predicted"/>
<feature type="compositionally biased region" description="Basic and acidic residues" evidence="1">
    <location>
        <begin position="268"/>
        <end position="294"/>
    </location>
</feature>
<feature type="non-terminal residue" evidence="2">
    <location>
        <position position="1"/>
    </location>
</feature>
<comment type="caution">
    <text evidence="2">The sequence shown here is derived from an EMBL/GenBank/DDBJ whole genome shotgun (WGS) entry which is preliminary data.</text>
</comment>
<name>A0A196S8Y7_BLAHN</name>
<accession>A0A196S8Y7</accession>
<evidence type="ECO:0000313" key="3">
    <source>
        <dbReference type="Proteomes" id="UP000078348"/>
    </source>
</evidence>
<evidence type="ECO:0000256" key="1">
    <source>
        <dbReference type="SAM" id="MobiDB-lite"/>
    </source>
</evidence>
<sequence>ERGAFPARGRAEFFREPARLSRVRDRGRVVFRRVLVLQPRGQKTRRGNGDLSRRRARALFMDLRRVHIRRYLPRRHRGDRYFHSRVRIHQRAQMRAVQGGAVPPRGGGTRLFVGRRRRRRHGIFQLRGRLRLRRRGDFAHSHCVRDLKKRFRRLRRARSLHPPRHRDERAGGRARFIRLRRLYPLFRRGAVLSARGKTARRAGALSQRRVRALCAGFLVRGRGCVRVFRLLSDHAHFPRALFSLSAHPRICLRKGGKRIKTVFGTPTDKAEYQRQPLRDGRKTVRDRGRVQGDRKHVHQPGRIG</sequence>
<gene>
    <name evidence="2" type="ORF">AV274_5497</name>
</gene>
<feature type="non-terminal residue" evidence="2">
    <location>
        <position position="304"/>
    </location>
</feature>